<reference evidence="1 2" key="1">
    <citation type="submission" date="2018-06" db="EMBL/GenBank/DDBJ databases">
        <title>Genomic Encyclopedia of Archaeal and Bacterial Type Strains, Phase II (KMG-II): from individual species to whole genera.</title>
        <authorList>
            <person name="Goeker M."/>
        </authorList>
    </citation>
    <scope>NUCLEOTIDE SEQUENCE [LARGE SCALE GENOMIC DNA]</scope>
    <source>
        <strain evidence="1 2">DSM 27372</strain>
    </source>
</reference>
<dbReference type="Proteomes" id="UP000248198">
    <property type="component" value="Unassembled WGS sequence"/>
</dbReference>
<gene>
    <name evidence="1" type="ORF">B0O44_104362</name>
</gene>
<organism evidence="1 2">
    <name type="scientific">Pedobacter nutrimenti</name>
    <dbReference type="NCBI Taxonomy" id="1241337"/>
    <lineage>
        <taxon>Bacteria</taxon>
        <taxon>Pseudomonadati</taxon>
        <taxon>Bacteroidota</taxon>
        <taxon>Sphingobacteriia</taxon>
        <taxon>Sphingobacteriales</taxon>
        <taxon>Sphingobacteriaceae</taxon>
        <taxon>Pedobacter</taxon>
    </lineage>
</organism>
<keyword evidence="2" id="KW-1185">Reference proteome</keyword>
<evidence type="ECO:0000313" key="1">
    <source>
        <dbReference type="EMBL" id="PYF74191.1"/>
    </source>
</evidence>
<name>A0A318UDA0_9SPHI</name>
<proteinExistence type="predicted"/>
<sequence length="71" mass="8376">MFIIISLLKNTKVGQNKEEFLRKLFTKPVRLKKINNIKVISALEGINHNYHFDKDVLTSIIMDTDYLVHKF</sequence>
<evidence type="ECO:0000313" key="2">
    <source>
        <dbReference type="Proteomes" id="UP000248198"/>
    </source>
</evidence>
<protein>
    <submittedName>
        <fullName evidence="1">Uncharacterized protein</fullName>
    </submittedName>
</protein>
<dbReference type="AlphaFoldDB" id="A0A318UDA0"/>
<dbReference type="EMBL" id="QKLU01000004">
    <property type="protein sequence ID" value="PYF74191.1"/>
    <property type="molecule type" value="Genomic_DNA"/>
</dbReference>
<comment type="caution">
    <text evidence="1">The sequence shown here is derived from an EMBL/GenBank/DDBJ whole genome shotgun (WGS) entry which is preliminary data.</text>
</comment>
<accession>A0A318UDA0</accession>